<dbReference type="AlphaFoldDB" id="A0A699HE43"/>
<name>A0A699HE43_TANCI</name>
<feature type="region of interest" description="Disordered" evidence="1">
    <location>
        <begin position="148"/>
        <end position="177"/>
    </location>
</feature>
<dbReference type="EMBL" id="BKCJ010148860">
    <property type="protein sequence ID" value="GEY05977.1"/>
    <property type="molecule type" value="Genomic_DNA"/>
</dbReference>
<protein>
    <submittedName>
        <fullName evidence="2">Uncharacterized protein</fullName>
    </submittedName>
</protein>
<gene>
    <name evidence="2" type="ORF">Tci_377951</name>
</gene>
<feature type="compositionally biased region" description="Basic and acidic residues" evidence="1">
    <location>
        <begin position="149"/>
        <end position="177"/>
    </location>
</feature>
<proteinExistence type="predicted"/>
<sequence>METSTSTALVSCNGLSRYDWSNQVEEGPNYALMAFSSSSFDSEIVDNCKKALGYENYNAVPPPYTGNFMPSTPNLSFTGLDEFVNKPVVENYKAKSSKKEPKVVRENDDSLIIEEWVSINEEEDLSQPKFEKKIVRPSINKIEFVTSKQQEKNARKTVKQFEQHKQNTHSLRDNQRN</sequence>
<evidence type="ECO:0000313" key="2">
    <source>
        <dbReference type="EMBL" id="GEY05977.1"/>
    </source>
</evidence>
<evidence type="ECO:0000256" key="1">
    <source>
        <dbReference type="SAM" id="MobiDB-lite"/>
    </source>
</evidence>
<accession>A0A699HE43</accession>
<organism evidence="2">
    <name type="scientific">Tanacetum cinerariifolium</name>
    <name type="common">Dalmatian daisy</name>
    <name type="synonym">Chrysanthemum cinerariifolium</name>
    <dbReference type="NCBI Taxonomy" id="118510"/>
    <lineage>
        <taxon>Eukaryota</taxon>
        <taxon>Viridiplantae</taxon>
        <taxon>Streptophyta</taxon>
        <taxon>Embryophyta</taxon>
        <taxon>Tracheophyta</taxon>
        <taxon>Spermatophyta</taxon>
        <taxon>Magnoliopsida</taxon>
        <taxon>eudicotyledons</taxon>
        <taxon>Gunneridae</taxon>
        <taxon>Pentapetalae</taxon>
        <taxon>asterids</taxon>
        <taxon>campanulids</taxon>
        <taxon>Asterales</taxon>
        <taxon>Asteraceae</taxon>
        <taxon>Asteroideae</taxon>
        <taxon>Anthemideae</taxon>
        <taxon>Anthemidinae</taxon>
        <taxon>Tanacetum</taxon>
    </lineage>
</organism>
<comment type="caution">
    <text evidence="2">The sequence shown here is derived from an EMBL/GenBank/DDBJ whole genome shotgun (WGS) entry which is preliminary data.</text>
</comment>
<reference evidence="2" key="1">
    <citation type="journal article" date="2019" name="Sci. Rep.">
        <title>Draft genome of Tanacetum cinerariifolium, the natural source of mosquito coil.</title>
        <authorList>
            <person name="Yamashiro T."/>
            <person name="Shiraishi A."/>
            <person name="Satake H."/>
            <person name="Nakayama K."/>
        </authorList>
    </citation>
    <scope>NUCLEOTIDE SEQUENCE</scope>
</reference>